<keyword evidence="1" id="KW-0732">Signal</keyword>
<keyword evidence="2" id="KW-0378">Hydrolase</keyword>
<evidence type="ECO:0000256" key="1">
    <source>
        <dbReference type="SAM" id="SignalP"/>
    </source>
</evidence>
<comment type="caution">
    <text evidence="2">The sequence shown here is derived from an EMBL/GenBank/DDBJ whole genome shotgun (WGS) entry which is preliminary data.</text>
</comment>
<gene>
    <name evidence="2" type="ORF">ACFSAH_15850</name>
</gene>
<feature type="chain" id="PRO_5045064488" evidence="1">
    <location>
        <begin position="25"/>
        <end position="367"/>
    </location>
</feature>
<reference evidence="3" key="1">
    <citation type="journal article" date="2019" name="Int. J. Syst. Evol. Microbiol.">
        <title>The Global Catalogue of Microorganisms (GCM) 10K type strain sequencing project: providing services to taxonomists for standard genome sequencing and annotation.</title>
        <authorList>
            <consortium name="The Broad Institute Genomics Platform"/>
            <consortium name="The Broad Institute Genome Sequencing Center for Infectious Disease"/>
            <person name="Wu L."/>
            <person name="Ma J."/>
        </authorList>
    </citation>
    <scope>NUCLEOTIDE SEQUENCE [LARGE SCALE GENOMIC DNA]</scope>
    <source>
        <strain evidence="3">CCUG 53762</strain>
    </source>
</reference>
<dbReference type="InterPro" id="IPR018550">
    <property type="entry name" value="Lipid-A_deacylase-rel"/>
</dbReference>
<evidence type="ECO:0000313" key="3">
    <source>
        <dbReference type="Proteomes" id="UP001597118"/>
    </source>
</evidence>
<organism evidence="2 3">
    <name type="scientific">Pseudopedobacter beijingensis</name>
    <dbReference type="NCBI Taxonomy" id="1207056"/>
    <lineage>
        <taxon>Bacteria</taxon>
        <taxon>Pseudomonadati</taxon>
        <taxon>Bacteroidota</taxon>
        <taxon>Sphingobacteriia</taxon>
        <taxon>Sphingobacteriales</taxon>
        <taxon>Sphingobacteriaceae</taxon>
        <taxon>Pseudopedobacter</taxon>
    </lineage>
</organism>
<feature type="signal peptide" evidence="1">
    <location>
        <begin position="1"/>
        <end position="24"/>
    </location>
</feature>
<dbReference type="Proteomes" id="UP001597118">
    <property type="component" value="Unassembled WGS sequence"/>
</dbReference>
<dbReference type="Gene3D" id="2.40.160.20">
    <property type="match status" value="1"/>
</dbReference>
<dbReference type="RefSeq" id="WP_379663719.1">
    <property type="nucleotide sequence ID" value="NZ_JBHUDG010000046.1"/>
</dbReference>
<dbReference type="GO" id="GO:0016787">
    <property type="term" value="F:hydrolase activity"/>
    <property type="evidence" value="ECO:0007669"/>
    <property type="project" value="UniProtKB-KW"/>
</dbReference>
<keyword evidence="3" id="KW-1185">Reference proteome</keyword>
<dbReference type="EMBL" id="JBHUDG010000046">
    <property type="protein sequence ID" value="MFD1631350.1"/>
    <property type="molecule type" value="Genomic_DNA"/>
</dbReference>
<dbReference type="Pfam" id="PF09411">
    <property type="entry name" value="PagL"/>
    <property type="match status" value="1"/>
</dbReference>
<accession>A0ABW4IF52</accession>
<sequence length="367" mass="41455">MFNKCFNRAFLPFALLLFTGGAVKSQSYSGADAVEIKLQKTFAYFPSHYKLSNDIYGGELIYHKQTENKDWAKKLSIKSVDFIFDFKNTQQLLVKGEGNQFGNSYALLSGLSFQLYKNNLFNININPSLGLGYTQQTFYTNGNTIIGSRVNLYSRAALNLEAPLSEKTSLSLSVGVLHFSNGAMRVPNDGMNMGNFGISLKRRLENNLDKNTDDAPEQRFKKHNLELGLNLGRRGVYKSKDGLYKTGLYAGYSYRISSFIDLGVGTDAVYYYTIYDPNRNEETYQSKATSLDRWRIGVAAGPSIWLSNFAIDLKYGYYLHFNSLHNTKMYWNAGVKYKLTDWFSLQAKGYIHGTEVDCIAAGLNFSL</sequence>
<name>A0ABW4IF52_9SPHI</name>
<protein>
    <submittedName>
        <fullName evidence="2">Acyloxyacyl hydrolase</fullName>
    </submittedName>
</protein>
<evidence type="ECO:0000313" key="2">
    <source>
        <dbReference type="EMBL" id="MFD1631350.1"/>
    </source>
</evidence>
<proteinExistence type="predicted"/>